<dbReference type="EMBL" id="LEKT01000129">
    <property type="protein sequence ID" value="KMO85142.1"/>
    <property type="molecule type" value="Genomic_DNA"/>
</dbReference>
<dbReference type="AlphaFoldDB" id="A0A0J6WTQ5"/>
<organism evidence="1 2">
    <name type="scientific">Megasphaera cerevisiae DSM 20462</name>
    <dbReference type="NCBI Taxonomy" id="1122219"/>
    <lineage>
        <taxon>Bacteria</taxon>
        <taxon>Bacillati</taxon>
        <taxon>Bacillota</taxon>
        <taxon>Negativicutes</taxon>
        <taxon>Veillonellales</taxon>
        <taxon>Veillonellaceae</taxon>
        <taxon>Megasphaera</taxon>
    </lineage>
</organism>
<reference evidence="1 2" key="1">
    <citation type="submission" date="2015-06" db="EMBL/GenBank/DDBJ databases">
        <title>Draft genome sequence of beer spoilage bacterium Megasphaera cerevisiae type strain 20462.</title>
        <authorList>
            <person name="Kutumbaka K."/>
            <person name="Pasmowitz J."/>
            <person name="Mategko J."/>
            <person name="Reyes D."/>
            <person name="Friedrich A."/>
            <person name="Han S."/>
            <person name="Martens-Habbena W."/>
            <person name="Neal-McKinney J."/>
            <person name="Janagama H.K."/>
            <person name="Nadala C."/>
            <person name="Samadpour M."/>
        </authorList>
    </citation>
    <scope>NUCLEOTIDE SEQUENCE [LARGE SCALE GENOMIC DNA]</scope>
    <source>
        <strain evidence="1 2">DSM 20462</strain>
    </source>
</reference>
<proteinExistence type="predicted"/>
<evidence type="ECO:0000313" key="2">
    <source>
        <dbReference type="Proteomes" id="UP000036503"/>
    </source>
</evidence>
<dbReference type="PATRIC" id="fig|1122219.3.peg.575"/>
<protein>
    <recommendedName>
        <fullName evidence="3">Abortive phage resistance protein</fullName>
    </recommendedName>
</protein>
<accession>A0A0J6WTQ5</accession>
<name>A0A0J6WTQ5_9FIRM</name>
<dbReference type="InParanoid" id="A0A0J6WTQ5"/>
<keyword evidence="2" id="KW-1185">Reference proteome</keyword>
<comment type="caution">
    <text evidence="1">The sequence shown here is derived from an EMBL/GenBank/DDBJ whole genome shotgun (WGS) entry which is preliminary data.</text>
</comment>
<dbReference type="Proteomes" id="UP000036503">
    <property type="component" value="Unassembled WGS sequence"/>
</dbReference>
<dbReference type="Pfam" id="PF07751">
    <property type="entry name" value="Abi_2"/>
    <property type="match status" value="1"/>
</dbReference>
<evidence type="ECO:0008006" key="3">
    <source>
        <dbReference type="Google" id="ProtNLM"/>
    </source>
</evidence>
<dbReference type="PIRSF" id="PIRSF034934">
    <property type="entry name" value="AbiF_AbiD"/>
    <property type="match status" value="1"/>
</dbReference>
<evidence type="ECO:0000313" key="1">
    <source>
        <dbReference type="EMBL" id="KMO85142.1"/>
    </source>
</evidence>
<gene>
    <name evidence="1" type="ORF">AB840_15350</name>
</gene>
<dbReference type="InterPro" id="IPR017034">
    <property type="entry name" value="Abi_system_AbiD/AbiF"/>
</dbReference>
<dbReference type="InterPro" id="IPR011664">
    <property type="entry name" value="Abi_system_AbiD/AbiF-like"/>
</dbReference>
<sequence>MKEFKTIDEQIQLLRERGLVIDDTERAKAYLLTQNYYNIINGYANYFPRNGDQYTASTNFDEIANLYVFEREIKQAIFQAIIDMETHLKAVFAYRFAESYPNTPYAYLNVDCYDKEKTRSVISTISKLSKTIAKHKKYNDNSIAHYVKQYKNIPIWVLANYLDFGDLRYMLTSSTTKVQNAVAKDMTTFIRVHIPSVTTFSPEIMISFIENINDVRNICAHNNRLIGFICRRDSKYWKPLHEKYKIDASSDRRTVFSVLITLQCFLSISEYGTLHNKIRKETRHLANRLKTISANQILTKLGFPAGWHETTEKIKY</sequence>